<keyword evidence="3 5" id="KW-0863">Zinc-finger</keyword>
<dbReference type="PROSITE" id="PS52027">
    <property type="entry name" value="ZF_C2HC_C3H"/>
    <property type="match status" value="2"/>
</dbReference>
<dbReference type="PANTHER" id="PTHR13555">
    <property type="entry name" value="C2H2 ZINC FINGER CGI-62-RELATED"/>
    <property type="match status" value="1"/>
</dbReference>
<accession>A0ABP0GA10</accession>
<dbReference type="InterPro" id="IPR049899">
    <property type="entry name" value="Znf_C2HC_C3H"/>
</dbReference>
<evidence type="ECO:0000256" key="5">
    <source>
        <dbReference type="PROSITE-ProRule" id="PRU01371"/>
    </source>
</evidence>
<evidence type="ECO:0000313" key="8">
    <source>
        <dbReference type="EMBL" id="CAK8687753.1"/>
    </source>
</evidence>
<proteinExistence type="predicted"/>
<feature type="domain" description="C2HC/C3H-type" evidence="7">
    <location>
        <begin position="9"/>
        <end position="38"/>
    </location>
</feature>
<evidence type="ECO:0000256" key="1">
    <source>
        <dbReference type="ARBA" id="ARBA00022723"/>
    </source>
</evidence>
<gene>
    <name evidence="8" type="ORF">CVLEPA_LOCUS19818</name>
</gene>
<feature type="region of interest" description="Disordered" evidence="6">
    <location>
        <begin position="43"/>
        <end position="66"/>
    </location>
</feature>
<comment type="caution">
    <text evidence="8">The sequence shown here is derived from an EMBL/GenBank/DDBJ whole genome shotgun (WGS) entry which is preliminary data.</text>
</comment>
<dbReference type="InterPro" id="IPR026319">
    <property type="entry name" value="ZC2HC1A/B-like"/>
</dbReference>
<keyword evidence="1" id="KW-0479">Metal-binding</keyword>
<dbReference type="Pfam" id="PF13913">
    <property type="entry name" value="zf-C2HC_2"/>
    <property type="match status" value="2"/>
</dbReference>
<dbReference type="PANTHER" id="PTHR13555:SF68">
    <property type="entry name" value="ZINC FINGER PROTEIN 474"/>
    <property type="match status" value="1"/>
</dbReference>
<evidence type="ECO:0000256" key="6">
    <source>
        <dbReference type="SAM" id="MobiDB-lite"/>
    </source>
</evidence>
<reference evidence="8 9" key="1">
    <citation type="submission" date="2024-02" db="EMBL/GenBank/DDBJ databases">
        <authorList>
            <person name="Daric V."/>
            <person name="Darras S."/>
        </authorList>
    </citation>
    <scope>NUCLEOTIDE SEQUENCE [LARGE SCALE GENOMIC DNA]</scope>
</reference>
<evidence type="ECO:0000256" key="3">
    <source>
        <dbReference type="ARBA" id="ARBA00022771"/>
    </source>
</evidence>
<protein>
    <recommendedName>
        <fullName evidence="7">C2HC/C3H-type domain-containing protein</fullName>
    </recommendedName>
</protein>
<evidence type="ECO:0000256" key="2">
    <source>
        <dbReference type="ARBA" id="ARBA00022737"/>
    </source>
</evidence>
<dbReference type="EMBL" id="CAWYQH010000106">
    <property type="protein sequence ID" value="CAK8687753.1"/>
    <property type="molecule type" value="Genomic_DNA"/>
</dbReference>
<feature type="domain" description="C2HC/C3H-type" evidence="7">
    <location>
        <begin position="89"/>
        <end position="118"/>
    </location>
</feature>
<evidence type="ECO:0000313" key="9">
    <source>
        <dbReference type="Proteomes" id="UP001642483"/>
    </source>
</evidence>
<evidence type="ECO:0000256" key="4">
    <source>
        <dbReference type="ARBA" id="ARBA00022833"/>
    </source>
</evidence>
<keyword evidence="2" id="KW-0677">Repeat</keyword>
<dbReference type="Gene3D" id="3.30.160.60">
    <property type="entry name" value="Classic Zinc Finger"/>
    <property type="match status" value="2"/>
</dbReference>
<dbReference type="Proteomes" id="UP001642483">
    <property type="component" value="Unassembled WGS sequence"/>
</dbReference>
<keyword evidence="9" id="KW-1185">Reference proteome</keyword>
<organism evidence="8 9">
    <name type="scientific">Clavelina lepadiformis</name>
    <name type="common">Light-bulb sea squirt</name>
    <name type="synonym">Ascidia lepadiformis</name>
    <dbReference type="NCBI Taxonomy" id="159417"/>
    <lineage>
        <taxon>Eukaryota</taxon>
        <taxon>Metazoa</taxon>
        <taxon>Chordata</taxon>
        <taxon>Tunicata</taxon>
        <taxon>Ascidiacea</taxon>
        <taxon>Aplousobranchia</taxon>
        <taxon>Clavelinidae</taxon>
        <taxon>Clavelina</taxon>
    </lineage>
</organism>
<sequence>MQLKMSPPGFRVCYICGREFGSKSIAIHEPTCLEKWHLENQKLPPRQRRRAPQKPQILPSLRSTSKRGSSHIKLIEEYNESAWRSAQDQLVPCTRCGRTFLPDRLEVHSRSCKGVKRPTTVTLSRRPKLYKDERFNRPVVTSENTFASLDAFQNGNIGLSTLQMNRNDITTSRASKRIASSIAMATSNKENNHLGCYEVTSSAVTKSFGKLN</sequence>
<name>A0ABP0GA10_CLALP</name>
<keyword evidence="4" id="KW-0862">Zinc</keyword>
<evidence type="ECO:0000259" key="7">
    <source>
        <dbReference type="PROSITE" id="PS52027"/>
    </source>
</evidence>